<comment type="caution">
    <text evidence="1">The sequence shown here is derived from an EMBL/GenBank/DDBJ whole genome shotgun (WGS) entry which is preliminary data.</text>
</comment>
<sequence length="840" mass="85890">MAAGGCSPRRLALSPAFLPVPVAAGRLVSGTSPRARSVAGRKVAAMAAAAALAAGALLGGPGRVAATTTTGGAGGRAVTPSAAAGVVARRWGRRPMAVAAALPAQVVTVQGAVAGAAAPGARAAPVAPVASVGTPAAATGAPALAFGLSDRIIFAVDEFVQWNPAARLMALTLLSVALIGTGAVLFRRADPGRKEVTSPVWSAVRAYVNPMEDDWNSNVLRVVSCINAAAGMIFFALLVGMVTEGVEASLKRIDSGTSAVVASNHVLVCGWNGHVPRMLASIYQTNPATRVVVLATSRERSELVSELSDVLTPEQRRRIKLMVRPGVPILKEDLARVAAARASRIVLVASSPAGGDAVVSPAAREEANRLVISRALALRDALPNYKGGVLAELSSSRDEAIVQKILASMGARVHTLNTDLALHKFLAQATRQPGLCEVIARLMGDAPAESFRVVPVETAAPHLLGRRLSEVSPTAVPGSILCGALDAVTGAMHLGVGNATHVGDAPLGPESRLVLLGDRPGSKAAAKVASAVPAGASTAAAPLLAEPLTVPIRSSVGTPKGPESILICGWRPDLVATLEELGASVPRGSTVTIVAPEADLDLPKAAGNAKVEHVCGNPGQYDALRAALTRRAHGRRRGRGRPAHDHVLVLSSALNGGASELSADSLEEDSKSLASLAYVIAALDTDGDGVPDNVHVAAEFMSARVGEIAAAENAVGNVIMPRVLASRLAAQAVRDSSVYRLWMELLSQTGREVYVRPATEYIGAPGQAAADAGPDTPEPVLASFAQLARSVAAARDDVVLGYVPVGSDGMAGAVLNPTDADRDTVRAWGPGDQLIVMSNE</sequence>
<proteinExistence type="predicted"/>
<organism evidence="1 2">
    <name type="scientific">Pyropia yezoensis</name>
    <name type="common">Susabi-nori</name>
    <name type="synonym">Porphyra yezoensis</name>
    <dbReference type="NCBI Taxonomy" id="2788"/>
    <lineage>
        <taxon>Eukaryota</taxon>
        <taxon>Rhodophyta</taxon>
        <taxon>Bangiophyceae</taxon>
        <taxon>Bangiales</taxon>
        <taxon>Bangiaceae</taxon>
        <taxon>Pyropia</taxon>
    </lineage>
</organism>
<accession>A0ACC3C650</accession>
<reference evidence="1" key="1">
    <citation type="submission" date="2019-11" db="EMBL/GenBank/DDBJ databases">
        <title>Nori genome reveals adaptations in red seaweeds to the harsh intertidal environment.</title>
        <authorList>
            <person name="Wang D."/>
            <person name="Mao Y."/>
        </authorList>
    </citation>
    <scope>NUCLEOTIDE SEQUENCE</scope>
    <source>
        <tissue evidence="1">Gametophyte</tissue>
    </source>
</reference>
<evidence type="ECO:0000313" key="1">
    <source>
        <dbReference type="EMBL" id="KAK1865221.1"/>
    </source>
</evidence>
<gene>
    <name evidence="1" type="ORF">I4F81_007755</name>
</gene>
<protein>
    <submittedName>
        <fullName evidence="1">Uncharacterized protein</fullName>
    </submittedName>
</protein>
<keyword evidence="2" id="KW-1185">Reference proteome</keyword>
<dbReference type="EMBL" id="CM020619">
    <property type="protein sequence ID" value="KAK1865221.1"/>
    <property type="molecule type" value="Genomic_DNA"/>
</dbReference>
<dbReference type="Proteomes" id="UP000798662">
    <property type="component" value="Chromosome 2"/>
</dbReference>
<name>A0ACC3C650_PYRYE</name>
<evidence type="ECO:0000313" key="2">
    <source>
        <dbReference type="Proteomes" id="UP000798662"/>
    </source>
</evidence>